<name>A0A2N6K835_FISMU</name>
<protein>
    <submittedName>
        <fullName evidence="1">Uncharacterized protein</fullName>
    </submittedName>
</protein>
<evidence type="ECO:0000313" key="1">
    <source>
        <dbReference type="EMBL" id="PLZ93622.1"/>
    </source>
</evidence>
<reference evidence="1 2" key="1">
    <citation type="submission" date="2017-08" db="EMBL/GenBank/DDBJ databases">
        <title>Genomes of Fischerella (Mastigocladus) sp. strains.</title>
        <authorList>
            <person name="Miller S.R."/>
        </authorList>
    </citation>
    <scope>NUCLEOTIDE SEQUENCE [LARGE SCALE GENOMIC DNA]</scope>
    <source>
        <strain evidence="1 2">CCMEE 5323</strain>
    </source>
</reference>
<gene>
    <name evidence="1" type="ORF">CEN44_02825</name>
</gene>
<accession>A0A2N6K835</accession>
<dbReference type="Proteomes" id="UP000235036">
    <property type="component" value="Unassembled WGS sequence"/>
</dbReference>
<dbReference type="AlphaFoldDB" id="A0A2N6K835"/>
<sequence>MLYIHFLSSRKLPPSASQNLNKFENHNFQDDLHFDQQQSKKAIELIRKLQQTYYLERKLFF</sequence>
<proteinExistence type="predicted"/>
<evidence type="ECO:0000313" key="2">
    <source>
        <dbReference type="Proteomes" id="UP000235036"/>
    </source>
</evidence>
<dbReference type="EMBL" id="NRQW01000058">
    <property type="protein sequence ID" value="PLZ93622.1"/>
    <property type="molecule type" value="Genomic_DNA"/>
</dbReference>
<keyword evidence="2" id="KW-1185">Reference proteome</keyword>
<organism evidence="1 2">
    <name type="scientific">Fischerella muscicola CCMEE 5323</name>
    <dbReference type="NCBI Taxonomy" id="2019572"/>
    <lineage>
        <taxon>Bacteria</taxon>
        <taxon>Bacillati</taxon>
        <taxon>Cyanobacteriota</taxon>
        <taxon>Cyanophyceae</taxon>
        <taxon>Nostocales</taxon>
        <taxon>Hapalosiphonaceae</taxon>
        <taxon>Fischerella</taxon>
    </lineage>
</organism>
<comment type="caution">
    <text evidence="1">The sequence shown here is derived from an EMBL/GenBank/DDBJ whole genome shotgun (WGS) entry which is preliminary data.</text>
</comment>
<dbReference type="RefSeq" id="WP_016865373.1">
    <property type="nucleotide sequence ID" value="NZ_CAWNVR010000660.1"/>
</dbReference>